<dbReference type="PANTHER" id="PTHR43054">
    <property type="match status" value="1"/>
</dbReference>
<dbReference type="Pfam" id="PF01408">
    <property type="entry name" value="GFO_IDH_MocA"/>
    <property type="match status" value="1"/>
</dbReference>
<dbReference type="InterPro" id="IPR055170">
    <property type="entry name" value="GFO_IDH_MocA-like_dom"/>
</dbReference>
<accession>A0ABW1S465</accession>
<keyword evidence="4" id="KW-1185">Reference proteome</keyword>
<dbReference type="RefSeq" id="WP_137627486.1">
    <property type="nucleotide sequence ID" value="NZ_BJDJ01000002.1"/>
</dbReference>
<gene>
    <name evidence="3" type="ORF">ACFP5Y_13465</name>
</gene>
<dbReference type="Gene3D" id="3.30.360.10">
    <property type="entry name" value="Dihydrodipicolinate Reductase, domain 2"/>
    <property type="match status" value="1"/>
</dbReference>
<dbReference type="Proteomes" id="UP001596282">
    <property type="component" value="Unassembled WGS sequence"/>
</dbReference>
<proteinExistence type="predicted"/>
<dbReference type="InterPro" id="IPR000683">
    <property type="entry name" value="Gfo/Idh/MocA-like_OxRdtase_N"/>
</dbReference>
<evidence type="ECO:0000313" key="4">
    <source>
        <dbReference type="Proteomes" id="UP001596282"/>
    </source>
</evidence>
<protein>
    <submittedName>
        <fullName evidence="3">Gfo/Idh/MocA family protein</fullName>
    </submittedName>
</protein>
<sequence>MRLGILGTGKIVTDFLTMVGDLPEIELAGILSAPRSVTKAQALQTKYGIAKVYTDYDLLLADASIDTVYVALPNALHYQFTKQALEQGKNVICEKPFTLDSTQLAELEKLALSQDVVLVEAITNQYLPNYQAIKQALPDLGSLKIIECNYSQYSSRYDQFKAGVVLPAFNPKLGGGALMDLNIYNIHFVVGLLGAPTSVHYAANVARDIDTSGVLTLTYPGVQVVCIGAKDCDAPVKSTIQGTDGSIVVNGPTNTVESYTEQVRGAASKTQQLNRHPHRMFAEFARFDRVIADHDMAFVKTQLAHSKQVMAVVDAALADAQLSLGQ</sequence>
<evidence type="ECO:0000259" key="1">
    <source>
        <dbReference type="Pfam" id="PF01408"/>
    </source>
</evidence>
<evidence type="ECO:0000313" key="3">
    <source>
        <dbReference type="EMBL" id="MFC6182239.1"/>
    </source>
</evidence>
<feature type="domain" description="GFO/IDH/MocA-like oxidoreductase" evidence="2">
    <location>
        <begin position="139"/>
        <end position="248"/>
    </location>
</feature>
<comment type="caution">
    <text evidence="3">The sequence shown here is derived from an EMBL/GenBank/DDBJ whole genome shotgun (WGS) entry which is preliminary data.</text>
</comment>
<reference evidence="4" key="1">
    <citation type="journal article" date="2019" name="Int. J. Syst. Evol. Microbiol.">
        <title>The Global Catalogue of Microorganisms (GCM) 10K type strain sequencing project: providing services to taxonomists for standard genome sequencing and annotation.</title>
        <authorList>
            <consortium name="The Broad Institute Genomics Platform"/>
            <consortium name="The Broad Institute Genome Sequencing Center for Infectious Disease"/>
            <person name="Wu L."/>
            <person name="Ma J."/>
        </authorList>
    </citation>
    <scope>NUCLEOTIDE SEQUENCE [LARGE SCALE GENOMIC DNA]</scope>
    <source>
        <strain evidence="4">CCM 8933</strain>
    </source>
</reference>
<dbReference type="InterPro" id="IPR036291">
    <property type="entry name" value="NAD(P)-bd_dom_sf"/>
</dbReference>
<dbReference type="SUPFAM" id="SSF51735">
    <property type="entry name" value="NAD(P)-binding Rossmann-fold domains"/>
    <property type="match status" value="1"/>
</dbReference>
<dbReference type="Pfam" id="PF22725">
    <property type="entry name" value="GFO_IDH_MocA_C3"/>
    <property type="match status" value="1"/>
</dbReference>
<dbReference type="SUPFAM" id="SSF55347">
    <property type="entry name" value="Glyceraldehyde-3-phosphate dehydrogenase-like, C-terminal domain"/>
    <property type="match status" value="1"/>
</dbReference>
<dbReference type="EMBL" id="JBHSSC010000044">
    <property type="protein sequence ID" value="MFC6182239.1"/>
    <property type="molecule type" value="Genomic_DNA"/>
</dbReference>
<name>A0ABW1S465_9LACO</name>
<dbReference type="Gene3D" id="3.40.50.720">
    <property type="entry name" value="NAD(P)-binding Rossmann-like Domain"/>
    <property type="match status" value="1"/>
</dbReference>
<evidence type="ECO:0000259" key="2">
    <source>
        <dbReference type="Pfam" id="PF22725"/>
    </source>
</evidence>
<organism evidence="3 4">
    <name type="scientific">Lactiplantibacillus daowaiensis</name>
    <dbReference type="NCBI Taxonomy" id="2559918"/>
    <lineage>
        <taxon>Bacteria</taxon>
        <taxon>Bacillati</taxon>
        <taxon>Bacillota</taxon>
        <taxon>Bacilli</taxon>
        <taxon>Lactobacillales</taxon>
        <taxon>Lactobacillaceae</taxon>
        <taxon>Lactiplantibacillus</taxon>
    </lineage>
</organism>
<dbReference type="PANTHER" id="PTHR43054:SF1">
    <property type="entry name" value="SCYLLO-INOSITOL 2-DEHYDROGENASE (NADP(+)) IOLU"/>
    <property type="match status" value="1"/>
</dbReference>
<feature type="domain" description="Gfo/Idh/MocA-like oxidoreductase N-terminal" evidence="1">
    <location>
        <begin position="2"/>
        <end position="118"/>
    </location>
</feature>